<keyword evidence="4" id="KW-1185">Reference proteome</keyword>
<dbReference type="FunFam" id="3.40.50.1000:FF:000184">
    <property type="entry name" value="Uncharacterized protein"/>
    <property type="match status" value="1"/>
</dbReference>
<dbReference type="NCBIfam" id="TIGR02251">
    <property type="entry name" value="HIF-SF_euk"/>
    <property type="match status" value="1"/>
</dbReference>
<feature type="compositionally biased region" description="Basic and acidic residues" evidence="1">
    <location>
        <begin position="66"/>
        <end position="80"/>
    </location>
</feature>
<dbReference type="FunCoup" id="A0A077ZSA0">
    <property type="interactions" value="28"/>
</dbReference>
<gene>
    <name evidence="3" type="primary">Contig17794.g856</name>
    <name evidence="3" type="ORF">STYLEM_1203</name>
</gene>
<dbReference type="InParanoid" id="A0A077ZSA0"/>
<evidence type="ECO:0000313" key="4">
    <source>
        <dbReference type="Proteomes" id="UP000039865"/>
    </source>
</evidence>
<dbReference type="AlphaFoldDB" id="A0A077ZSA0"/>
<name>A0A077ZSA0_STYLE</name>
<reference evidence="3 4" key="1">
    <citation type="submission" date="2014-06" db="EMBL/GenBank/DDBJ databases">
        <authorList>
            <person name="Swart Estienne"/>
        </authorList>
    </citation>
    <scope>NUCLEOTIDE SEQUENCE [LARGE SCALE GENOMIC DNA]</scope>
    <source>
        <strain evidence="3 4">130c</strain>
    </source>
</reference>
<dbReference type="PROSITE" id="PS50969">
    <property type="entry name" value="FCP1"/>
    <property type="match status" value="1"/>
</dbReference>
<dbReference type="GO" id="GO:0016791">
    <property type="term" value="F:phosphatase activity"/>
    <property type="evidence" value="ECO:0007669"/>
    <property type="project" value="InterPro"/>
</dbReference>
<accession>A0A077ZSA0</accession>
<organism evidence="3 4">
    <name type="scientific">Stylonychia lemnae</name>
    <name type="common">Ciliate</name>
    <dbReference type="NCBI Taxonomy" id="5949"/>
    <lineage>
        <taxon>Eukaryota</taxon>
        <taxon>Sar</taxon>
        <taxon>Alveolata</taxon>
        <taxon>Ciliophora</taxon>
        <taxon>Intramacronucleata</taxon>
        <taxon>Spirotrichea</taxon>
        <taxon>Stichotrichia</taxon>
        <taxon>Sporadotrichida</taxon>
        <taxon>Oxytrichidae</taxon>
        <taxon>Stylonychinae</taxon>
        <taxon>Stylonychia</taxon>
    </lineage>
</organism>
<dbReference type="InterPro" id="IPR004274">
    <property type="entry name" value="FCP1_dom"/>
</dbReference>
<dbReference type="Gene3D" id="3.40.50.1000">
    <property type="entry name" value="HAD superfamily/HAD-like"/>
    <property type="match status" value="1"/>
</dbReference>
<dbReference type="InterPro" id="IPR036412">
    <property type="entry name" value="HAD-like_sf"/>
</dbReference>
<dbReference type="Pfam" id="PF03031">
    <property type="entry name" value="NIF"/>
    <property type="match status" value="1"/>
</dbReference>
<feature type="domain" description="FCP1 homology" evidence="2">
    <location>
        <begin position="181"/>
        <end position="344"/>
    </location>
</feature>
<dbReference type="Proteomes" id="UP000039865">
    <property type="component" value="Unassembled WGS sequence"/>
</dbReference>
<dbReference type="SUPFAM" id="SSF56784">
    <property type="entry name" value="HAD-like"/>
    <property type="match status" value="1"/>
</dbReference>
<dbReference type="OrthoDB" id="313077at2759"/>
<proteinExistence type="predicted"/>
<evidence type="ECO:0000313" key="3">
    <source>
        <dbReference type="EMBL" id="CDW72245.1"/>
    </source>
</evidence>
<sequence length="368" mass="42265">MQATNQDPRIKVKNQYTSSILKFKLNNKIQHNVAVAALTQNKIPQLESLADDIRQTRTKSMMFFDNDNKPKPRTQHEHNKGSANVRQFKTAVISPGAQDQGANSNQQCIDPYIVGDSVSSMSSILDDDAEDYYSQSIVVSAMVKEPEDLVDKDLINLLAFIKRLKEPSEDLIHSKQLEFGELSRHKTLIFDLDETLIHSQQIVPGSDQEIVKDFEISIGNNVKFGVAVRPYVQQCLEHLSSYYEMAIFTAAEQQYADLIIDRIDPEKKFFQHRLYRQHCFKVDDVYVKDLRIITDRPPEDTIIVDNSILSFAFQLDNGVPMCAFLATNNQDQELLYLITYLEEVYHLKDCRTANKKTFKLTEMMTKVI</sequence>
<feature type="region of interest" description="Disordered" evidence="1">
    <location>
        <begin position="64"/>
        <end position="83"/>
    </location>
</feature>
<dbReference type="InterPro" id="IPR050365">
    <property type="entry name" value="TIM50"/>
</dbReference>
<dbReference type="CDD" id="cd07521">
    <property type="entry name" value="HAD_FCP1-like"/>
    <property type="match status" value="1"/>
</dbReference>
<evidence type="ECO:0000259" key="2">
    <source>
        <dbReference type="PROSITE" id="PS50969"/>
    </source>
</evidence>
<dbReference type="InterPro" id="IPR011948">
    <property type="entry name" value="Dullard_phosphatase"/>
</dbReference>
<dbReference type="EMBL" id="CCKQ01001139">
    <property type="protein sequence ID" value="CDW72245.1"/>
    <property type="molecule type" value="Genomic_DNA"/>
</dbReference>
<protein>
    <recommendedName>
        <fullName evidence="2">FCP1 homology domain-containing protein</fullName>
    </recommendedName>
</protein>
<dbReference type="PANTHER" id="PTHR12210">
    <property type="entry name" value="DULLARD PROTEIN PHOSPHATASE"/>
    <property type="match status" value="1"/>
</dbReference>
<evidence type="ECO:0000256" key="1">
    <source>
        <dbReference type="SAM" id="MobiDB-lite"/>
    </source>
</evidence>
<dbReference type="InterPro" id="IPR023214">
    <property type="entry name" value="HAD_sf"/>
</dbReference>
<dbReference type="SMART" id="SM00577">
    <property type="entry name" value="CPDc"/>
    <property type="match status" value="1"/>
</dbReference>